<keyword evidence="1" id="KW-0678">Repressor</keyword>
<evidence type="ECO:0000313" key="7">
    <source>
        <dbReference type="Proteomes" id="UP001516620"/>
    </source>
</evidence>
<dbReference type="InterPro" id="IPR047057">
    <property type="entry name" value="MerR_fam"/>
</dbReference>
<evidence type="ECO:0000256" key="2">
    <source>
        <dbReference type="ARBA" id="ARBA00023015"/>
    </source>
</evidence>
<dbReference type="Gene3D" id="1.10.1660.10">
    <property type="match status" value="2"/>
</dbReference>
<dbReference type="InterPro" id="IPR000551">
    <property type="entry name" value="MerR-type_HTH_dom"/>
</dbReference>
<accession>A0ABS2H7L7</accession>
<dbReference type="InterPro" id="IPR009061">
    <property type="entry name" value="DNA-bd_dom_put_sf"/>
</dbReference>
<keyword evidence="4" id="KW-0804">Transcription</keyword>
<feature type="domain" description="HTH merR-type" evidence="5">
    <location>
        <begin position="125"/>
        <end position="165"/>
    </location>
</feature>
<evidence type="ECO:0000259" key="5">
    <source>
        <dbReference type="PROSITE" id="PS50937"/>
    </source>
</evidence>
<keyword evidence="2" id="KW-0805">Transcription regulation</keyword>
<dbReference type="SMART" id="SM00422">
    <property type="entry name" value="HTH_MERR"/>
    <property type="match status" value="2"/>
</dbReference>
<dbReference type="GO" id="GO:0003677">
    <property type="term" value="F:DNA binding"/>
    <property type="evidence" value="ECO:0007669"/>
    <property type="project" value="UniProtKB-KW"/>
</dbReference>
<comment type="caution">
    <text evidence="6">The sequence shown here is derived from an EMBL/GenBank/DDBJ whole genome shotgun (WGS) entry which is preliminary data.</text>
</comment>
<gene>
    <name evidence="6" type="ORF">IM700_017295</name>
</gene>
<dbReference type="Pfam" id="PF13411">
    <property type="entry name" value="MerR_1"/>
    <property type="match status" value="1"/>
</dbReference>
<evidence type="ECO:0000256" key="4">
    <source>
        <dbReference type="ARBA" id="ARBA00023163"/>
    </source>
</evidence>
<protein>
    <submittedName>
        <fullName evidence="6">MerR family DNA-binding transcriptional regulator</fullName>
    </submittedName>
</protein>
<dbReference type="Pfam" id="PF00376">
    <property type="entry name" value="MerR"/>
    <property type="match status" value="1"/>
</dbReference>
<proteinExistence type="predicted"/>
<organism evidence="6 7">
    <name type="scientific">Paenibacillus rhizolycopersici</name>
    <dbReference type="NCBI Taxonomy" id="2780073"/>
    <lineage>
        <taxon>Bacteria</taxon>
        <taxon>Bacillati</taxon>
        <taxon>Bacillota</taxon>
        <taxon>Bacilli</taxon>
        <taxon>Bacillales</taxon>
        <taxon>Paenibacillaceae</taxon>
        <taxon>Paenibacillus</taxon>
    </lineage>
</organism>
<dbReference type="SUPFAM" id="SSF46955">
    <property type="entry name" value="Putative DNA-binding domain"/>
    <property type="match status" value="2"/>
</dbReference>
<evidence type="ECO:0000256" key="3">
    <source>
        <dbReference type="ARBA" id="ARBA00023125"/>
    </source>
</evidence>
<keyword evidence="7" id="KW-1185">Reference proteome</keyword>
<reference evidence="6 7" key="1">
    <citation type="submission" date="2021-01" db="EMBL/GenBank/DDBJ databases">
        <title>Paenibacillus sp.nov. isolated from the rhizosphere soil of tomato plant.</title>
        <authorList>
            <person name="Thin K.K."/>
            <person name="Zhang X."/>
            <person name="He S."/>
        </authorList>
    </citation>
    <scope>NUCLEOTIDE SEQUENCE [LARGE SCALE GENOMIC DNA]</scope>
    <source>
        <strain evidence="6 7">DXFW5</strain>
    </source>
</reference>
<evidence type="ECO:0000313" key="6">
    <source>
        <dbReference type="EMBL" id="MBM6997417.1"/>
    </source>
</evidence>
<dbReference type="PROSITE" id="PS50937">
    <property type="entry name" value="HTH_MERR_2"/>
    <property type="match status" value="2"/>
</dbReference>
<dbReference type="EMBL" id="JADCNN020000018">
    <property type="protein sequence ID" value="MBM6997417.1"/>
    <property type="molecule type" value="Genomic_DNA"/>
</dbReference>
<dbReference type="PANTHER" id="PTHR30204:SF69">
    <property type="entry name" value="MERR-FAMILY TRANSCRIPTIONAL REGULATOR"/>
    <property type="match status" value="1"/>
</dbReference>
<dbReference type="Proteomes" id="UP001516620">
    <property type="component" value="Unassembled WGS sequence"/>
</dbReference>
<keyword evidence="3 6" id="KW-0238">DNA-binding</keyword>
<evidence type="ECO:0000256" key="1">
    <source>
        <dbReference type="ARBA" id="ARBA00022491"/>
    </source>
</evidence>
<feature type="domain" description="HTH merR-type" evidence="5">
    <location>
        <begin position="8"/>
        <end position="76"/>
    </location>
</feature>
<dbReference type="PANTHER" id="PTHR30204">
    <property type="entry name" value="REDOX-CYCLING DRUG-SENSING TRANSCRIPTIONAL ACTIVATOR SOXR"/>
    <property type="match status" value="1"/>
</dbReference>
<sequence length="242" mass="28139">MLRGEAVTLRPRKTADKFHISASTLRNYEAKGLIPPSARSANGYRIYTERHEAYLACIQAMSVAFGMEVTTTVLIHLQKNEWDIALWIVREKEIILYEERERLAGLIRELELYTDGTKEFDREQLFNIHEASLKTGVPKSTIRYWEKEGVLTVERNPANGYRLYDGVLLFKIRLMQVLQSCVYSEETVALKRSLKRINSHQVEEFLTYAHQMSAHLNKTLLAQVKALSRLYEVIEMEDLRTE</sequence>
<name>A0ABS2H7L7_9BACL</name>